<dbReference type="EMBL" id="JBHUFV010000022">
    <property type="protein sequence ID" value="MFD1932833.1"/>
    <property type="molecule type" value="Genomic_DNA"/>
</dbReference>
<keyword evidence="1" id="KW-1133">Transmembrane helix</keyword>
<protein>
    <submittedName>
        <fullName evidence="3">PH domain-containing protein</fullName>
    </submittedName>
</protein>
<keyword evidence="1" id="KW-0472">Membrane</keyword>
<sequence>MRLVTHGDSAPSSVNRYLLPHEHQVIMVRRHPAVLLRPVAEVFGGLIIAGLLSKFFGDQGGGTALVVVWWLWLLLLIRFVWKVAEWSVDYFVVTSKRMLLTTGLITRKVAMMPLQKVTDMSFQRSLLGRMLGYGEFILESAGQDQALSTVEYIPYPETLYLEVCQMLFPSKDEGDD</sequence>
<dbReference type="PANTHER" id="PTHR37938:SF1">
    <property type="entry name" value="BLL0215 PROTEIN"/>
    <property type="match status" value="1"/>
</dbReference>
<dbReference type="PANTHER" id="PTHR37938">
    <property type="entry name" value="BLL0215 PROTEIN"/>
    <property type="match status" value="1"/>
</dbReference>
<dbReference type="Proteomes" id="UP001597368">
    <property type="component" value="Unassembled WGS sequence"/>
</dbReference>
<name>A0ABW4SUL6_9ACTN</name>
<reference evidence="4" key="1">
    <citation type="journal article" date="2019" name="Int. J. Syst. Evol. Microbiol.">
        <title>The Global Catalogue of Microorganisms (GCM) 10K type strain sequencing project: providing services to taxonomists for standard genome sequencing and annotation.</title>
        <authorList>
            <consortium name="The Broad Institute Genomics Platform"/>
            <consortium name="The Broad Institute Genome Sequencing Center for Infectious Disease"/>
            <person name="Wu L."/>
            <person name="Ma J."/>
        </authorList>
    </citation>
    <scope>NUCLEOTIDE SEQUENCE [LARGE SCALE GENOMIC DNA]</scope>
    <source>
        <strain evidence="4">ICMP 6774ER</strain>
    </source>
</reference>
<gene>
    <name evidence="3" type="ORF">ACFSKW_15250</name>
</gene>
<evidence type="ECO:0000313" key="3">
    <source>
        <dbReference type="EMBL" id="MFD1932833.1"/>
    </source>
</evidence>
<evidence type="ECO:0000313" key="4">
    <source>
        <dbReference type="Proteomes" id="UP001597368"/>
    </source>
</evidence>
<evidence type="ECO:0000256" key="1">
    <source>
        <dbReference type="SAM" id="Phobius"/>
    </source>
</evidence>
<feature type="transmembrane region" description="Helical" evidence="1">
    <location>
        <begin position="34"/>
        <end position="56"/>
    </location>
</feature>
<evidence type="ECO:0000259" key="2">
    <source>
        <dbReference type="Pfam" id="PF03703"/>
    </source>
</evidence>
<accession>A0ABW4SUL6</accession>
<feature type="domain" description="YdbS-like PH" evidence="2">
    <location>
        <begin position="91"/>
        <end position="157"/>
    </location>
</feature>
<organism evidence="3 4">
    <name type="scientific">Nonomuraea mangrovi</name>
    <dbReference type="NCBI Taxonomy" id="2316207"/>
    <lineage>
        <taxon>Bacteria</taxon>
        <taxon>Bacillati</taxon>
        <taxon>Actinomycetota</taxon>
        <taxon>Actinomycetes</taxon>
        <taxon>Streptosporangiales</taxon>
        <taxon>Streptosporangiaceae</taxon>
        <taxon>Nonomuraea</taxon>
    </lineage>
</organism>
<keyword evidence="1" id="KW-0812">Transmembrane</keyword>
<keyword evidence="4" id="KW-1185">Reference proteome</keyword>
<proteinExistence type="predicted"/>
<dbReference type="Pfam" id="PF03703">
    <property type="entry name" value="bPH_2"/>
    <property type="match status" value="1"/>
</dbReference>
<dbReference type="RefSeq" id="WP_192778731.1">
    <property type="nucleotide sequence ID" value="NZ_JBHUFV010000022.1"/>
</dbReference>
<dbReference type="InterPro" id="IPR005182">
    <property type="entry name" value="YdbS-like_PH"/>
</dbReference>
<comment type="caution">
    <text evidence="3">The sequence shown here is derived from an EMBL/GenBank/DDBJ whole genome shotgun (WGS) entry which is preliminary data.</text>
</comment>
<feature type="transmembrane region" description="Helical" evidence="1">
    <location>
        <begin position="62"/>
        <end position="81"/>
    </location>
</feature>